<evidence type="ECO:0000256" key="2">
    <source>
        <dbReference type="ARBA" id="ARBA00022908"/>
    </source>
</evidence>
<name>A0A128EJB8_9BACT</name>
<dbReference type="InterPro" id="IPR050808">
    <property type="entry name" value="Phage_Integrase"/>
</dbReference>
<keyword evidence="3" id="KW-0238">DNA-binding</keyword>
<gene>
    <name evidence="5" type="ORF">ERS672216_01617</name>
</gene>
<evidence type="ECO:0000313" key="5">
    <source>
        <dbReference type="EMBL" id="CZE48836.1"/>
    </source>
</evidence>
<dbReference type="InterPro" id="IPR011010">
    <property type="entry name" value="DNA_brk_join_enz"/>
</dbReference>
<dbReference type="PANTHER" id="PTHR30629:SF2">
    <property type="entry name" value="PROPHAGE INTEGRASE INTS-RELATED"/>
    <property type="match status" value="1"/>
</dbReference>
<organism evidence="5 6">
    <name type="scientific">Campylobacter geochelonis</name>
    <dbReference type="NCBI Taxonomy" id="1780362"/>
    <lineage>
        <taxon>Bacteria</taxon>
        <taxon>Pseudomonadati</taxon>
        <taxon>Campylobacterota</taxon>
        <taxon>Epsilonproteobacteria</taxon>
        <taxon>Campylobacterales</taxon>
        <taxon>Campylobacteraceae</taxon>
        <taxon>Campylobacter</taxon>
    </lineage>
</organism>
<dbReference type="GO" id="GO:0015074">
    <property type="term" value="P:DNA integration"/>
    <property type="evidence" value="ECO:0007669"/>
    <property type="project" value="UniProtKB-KW"/>
</dbReference>
<feature type="domain" description="Phage integrase central" evidence="4">
    <location>
        <begin position="105"/>
        <end position="192"/>
    </location>
</feature>
<dbReference type="SUPFAM" id="SSF56349">
    <property type="entry name" value="DNA breaking-rejoining enzymes"/>
    <property type="match status" value="1"/>
</dbReference>
<dbReference type="OrthoDB" id="5359385at2"/>
<dbReference type="Pfam" id="PF22022">
    <property type="entry name" value="Phage_int_M"/>
    <property type="match status" value="1"/>
</dbReference>
<dbReference type="InterPro" id="IPR053876">
    <property type="entry name" value="Phage_int_M"/>
</dbReference>
<proteinExistence type="inferred from homology"/>
<sequence>MILDKNITPIKQRKGFKTAPDIVLSEFKLPISRKNPYSENIDKNLRVKISKTKHNKKLNISFYVVNGSKLKKLGEFPKMRFSQAQKARDEYSKNIETGGKNTLKSVFELYLQHKYFGKSSKTVAKRISQFKHFHELHEKPVKKIKHEQIICILDRIFHSGKFESLKEIFNLIQDVFSFAKVRKIVVLNPLSDEKWSDHHQVPKSCGYGYLDSQNLEHLRFLINYVFNYQNSIVVREALIMGLCTALHSQNAMELRKEQIKKDELGNYYL</sequence>
<dbReference type="AlphaFoldDB" id="A0A128EJB8"/>
<dbReference type="RefSeq" id="WP_075540464.1">
    <property type="nucleotide sequence ID" value="NZ_CP053844.1"/>
</dbReference>
<evidence type="ECO:0000259" key="4">
    <source>
        <dbReference type="Pfam" id="PF22022"/>
    </source>
</evidence>
<evidence type="ECO:0000313" key="6">
    <source>
        <dbReference type="Proteomes" id="UP000069632"/>
    </source>
</evidence>
<keyword evidence="6" id="KW-1185">Reference proteome</keyword>
<dbReference type="EMBL" id="FIZP01000011">
    <property type="protein sequence ID" value="CZE48836.1"/>
    <property type="molecule type" value="Genomic_DNA"/>
</dbReference>
<accession>A0A128EJB8</accession>
<dbReference type="GO" id="GO:0003677">
    <property type="term" value="F:DNA binding"/>
    <property type="evidence" value="ECO:0007669"/>
    <property type="project" value="UniProtKB-KW"/>
</dbReference>
<evidence type="ECO:0000256" key="1">
    <source>
        <dbReference type="ARBA" id="ARBA00008857"/>
    </source>
</evidence>
<dbReference type="InterPro" id="IPR010998">
    <property type="entry name" value="Integrase_recombinase_N"/>
</dbReference>
<protein>
    <submittedName>
        <fullName evidence="5">Integrase phage family protein</fullName>
    </submittedName>
</protein>
<evidence type="ECO:0000256" key="3">
    <source>
        <dbReference type="ARBA" id="ARBA00023125"/>
    </source>
</evidence>
<comment type="similarity">
    <text evidence="1">Belongs to the 'phage' integrase family.</text>
</comment>
<dbReference type="Gene3D" id="1.10.150.130">
    <property type="match status" value="1"/>
</dbReference>
<dbReference type="PANTHER" id="PTHR30629">
    <property type="entry name" value="PROPHAGE INTEGRASE"/>
    <property type="match status" value="1"/>
</dbReference>
<reference evidence="5 6" key="1">
    <citation type="submission" date="2016-02" db="EMBL/GenBank/DDBJ databases">
        <authorList>
            <consortium name="Pathogen Informatics"/>
        </authorList>
    </citation>
    <scope>NUCLEOTIDE SEQUENCE [LARGE SCALE GENOMIC DNA]</scope>
    <source>
        <strain evidence="5 6">RC20</strain>
    </source>
</reference>
<keyword evidence="2" id="KW-0229">DNA integration</keyword>
<dbReference type="Proteomes" id="UP000069632">
    <property type="component" value="Unassembled WGS sequence"/>
</dbReference>